<dbReference type="InterPro" id="IPR050342">
    <property type="entry name" value="HMGB"/>
</dbReference>
<evidence type="ECO:0000313" key="4">
    <source>
        <dbReference type="EMBL" id="OMJ84274.1"/>
    </source>
</evidence>
<dbReference type="EMBL" id="MPUH01000274">
    <property type="protein sequence ID" value="OMJ84274.1"/>
    <property type="molecule type" value="Genomic_DNA"/>
</dbReference>
<comment type="caution">
    <text evidence="4">The sequence shown here is derived from an EMBL/GenBank/DDBJ whole genome shotgun (WGS) entry which is preliminary data.</text>
</comment>
<feature type="DNA-binding region" description="HMG box" evidence="2">
    <location>
        <begin position="15"/>
        <end position="83"/>
    </location>
</feature>
<dbReference type="AlphaFoldDB" id="A0A1R2C5G9"/>
<dbReference type="Gene3D" id="1.10.30.10">
    <property type="entry name" value="High mobility group box domain"/>
    <property type="match status" value="1"/>
</dbReference>
<dbReference type="PROSITE" id="PS50118">
    <property type="entry name" value="HMG_BOX_2"/>
    <property type="match status" value="1"/>
</dbReference>
<keyword evidence="5" id="KW-1185">Reference proteome</keyword>
<keyword evidence="1 2" id="KW-0238">DNA-binding</keyword>
<dbReference type="Pfam" id="PF00505">
    <property type="entry name" value="HMG_box"/>
    <property type="match status" value="1"/>
</dbReference>
<dbReference type="SMART" id="SM00398">
    <property type="entry name" value="HMG"/>
    <property type="match status" value="1"/>
</dbReference>
<sequence length="87" mass="10533">MAKFRKWKRRKGAKPKRPLTAFHIFSRDMKMAVKDTNPSFSKGEVLEELGKQWREMSEEDKEPYILQYEEARSKYLEELHKFHTTAR</sequence>
<name>A0A1R2C5G9_9CILI</name>
<reference evidence="4 5" key="1">
    <citation type="submission" date="2016-11" db="EMBL/GenBank/DDBJ databases">
        <title>The macronuclear genome of Stentor coeruleus: a giant cell with tiny introns.</title>
        <authorList>
            <person name="Slabodnick M."/>
            <person name="Ruby J.G."/>
            <person name="Reiff S.B."/>
            <person name="Swart E.C."/>
            <person name="Gosai S."/>
            <person name="Prabakaran S."/>
            <person name="Witkowska E."/>
            <person name="Larue G.E."/>
            <person name="Fisher S."/>
            <person name="Freeman R.M."/>
            <person name="Gunawardena J."/>
            <person name="Chu W."/>
            <person name="Stover N.A."/>
            <person name="Gregory B.D."/>
            <person name="Nowacki M."/>
            <person name="Derisi J."/>
            <person name="Roy S.W."/>
            <person name="Marshall W.F."/>
            <person name="Sood P."/>
        </authorList>
    </citation>
    <scope>NUCLEOTIDE SEQUENCE [LARGE SCALE GENOMIC DNA]</scope>
    <source>
        <strain evidence="4">WM001</strain>
    </source>
</reference>
<keyword evidence="2" id="KW-0539">Nucleus</keyword>
<accession>A0A1R2C5G9</accession>
<dbReference type="InterPro" id="IPR036910">
    <property type="entry name" value="HMG_box_dom_sf"/>
</dbReference>
<evidence type="ECO:0000256" key="1">
    <source>
        <dbReference type="ARBA" id="ARBA00023125"/>
    </source>
</evidence>
<dbReference type="Proteomes" id="UP000187209">
    <property type="component" value="Unassembled WGS sequence"/>
</dbReference>
<gene>
    <name evidence="4" type="ORF">SteCoe_14618</name>
</gene>
<dbReference type="SUPFAM" id="SSF47095">
    <property type="entry name" value="HMG-box"/>
    <property type="match status" value="1"/>
</dbReference>
<proteinExistence type="predicted"/>
<evidence type="ECO:0000313" key="5">
    <source>
        <dbReference type="Proteomes" id="UP000187209"/>
    </source>
</evidence>
<dbReference type="GO" id="GO:0003677">
    <property type="term" value="F:DNA binding"/>
    <property type="evidence" value="ECO:0007669"/>
    <property type="project" value="UniProtKB-UniRule"/>
</dbReference>
<organism evidence="4 5">
    <name type="scientific">Stentor coeruleus</name>
    <dbReference type="NCBI Taxonomy" id="5963"/>
    <lineage>
        <taxon>Eukaryota</taxon>
        <taxon>Sar</taxon>
        <taxon>Alveolata</taxon>
        <taxon>Ciliophora</taxon>
        <taxon>Postciliodesmatophora</taxon>
        <taxon>Heterotrichea</taxon>
        <taxon>Heterotrichida</taxon>
        <taxon>Stentoridae</taxon>
        <taxon>Stentor</taxon>
    </lineage>
</organism>
<evidence type="ECO:0000256" key="2">
    <source>
        <dbReference type="PROSITE-ProRule" id="PRU00267"/>
    </source>
</evidence>
<protein>
    <recommendedName>
        <fullName evidence="3">HMG box domain-containing protein</fullName>
    </recommendedName>
</protein>
<feature type="domain" description="HMG box" evidence="3">
    <location>
        <begin position="15"/>
        <end position="83"/>
    </location>
</feature>
<dbReference type="OrthoDB" id="448466at2759"/>
<dbReference type="InterPro" id="IPR009071">
    <property type="entry name" value="HMG_box_dom"/>
</dbReference>
<evidence type="ECO:0000259" key="3">
    <source>
        <dbReference type="PROSITE" id="PS50118"/>
    </source>
</evidence>
<dbReference type="PANTHER" id="PTHR48112">
    <property type="entry name" value="HIGH MOBILITY GROUP PROTEIN DSP1"/>
    <property type="match status" value="1"/>
</dbReference>
<dbReference type="GO" id="GO:0005634">
    <property type="term" value="C:nucleus"/>
    <property type="evidence" value="ECO:0007669"/>
    <property type="project" value="UniProtKB-UniRule"/>
</dbReference>
<dbReference type="CDD" id="cd00084">
    <property type="entry name" value="HMG-box_SF"/>
    <property type="match status" value="1"/>
</dbReference>